<protein>
    <recommendedName>
        <fullName evidence="3">Sulfotransferase family</fullName>
    </recommendedName>
</protein>
<evidence type="ECO:0000313" key="1">
    <source>
        <dbReference type="EMBL" id="EPX84495.1"/>
    </source>
</evidence>
<dbReference type="Proteomes" id="UP000015346">
    <property type="component" value="Unassembled WGS sequence"/>
</dbReference>
<dbReference type="AlphaFoldDB" id="S9S2S6"/>
<organism evidence="1 2">
    <name type="scientific">Rubellimicrobium thermophilum DSM 16684</name>
    <dbReference type="NCBI Taxonomy" id="1123069"/>
    <lineage>
        <taxon>Bacteria</taxon>
        <taxon>Pseudomonadati</taxon>
        <taxon>Pseudomonadota</taxon>
        <taxon>Alphaproteobacteria</taxon>
        <taxon>Rhodobacterales</taxon>
        <taxon>Roseobacteraceae</taxon>
        <taxon>Rubellimicrobium</taxon>
    </lineage>
</organism>
<evidence type="ECO:0008006" key="3">
    <source>
        <dbReference type="Google" id="ProtNLM"/>
    </source>
</evidence>
<reference evidence="1 2" key="1">
    <citation type="journal article" date="2013" name="Stand. Genomic Sci.">
        <title>Genome sequence of the reddish-pigmented Rubellimicrobium thermophilum type strain (DSM 16684(T)), a member of the Roseobacter clade.</title>
        <authorList>
            <person name="Fiebig A."/>
            <person name="Riedel T."/>
            <person name="Gronow S."/>
            <person name="Petersen J."/>
            <person name="Klenk H.P."/>
            <person name="Goker M."/>
        </authorList>
    </citation>
    <scope>NUCLEOTIDE SEQUENCE [LARGE SCALE GENOMIC DNA]</scope>
    <source>
        <strain evidence="1 2">DSM 16684</strain>
    </source>
</reference>
<accession>S9S2S6</accession>
<dbReference type="EMBL" id="AOLV01000024">
    <property type="protein sequence ID" value="EPX84495.1"/>
    <property type="molecule type" value="Genomic_DNA"/>
</dbReference>
<keyword evidence="2" id="KW-1185">Reference proteome</keyword>
<evidence type="ECO:0000313" key="2">
    <source>
        <dbReference type="Proteomes" id="UP000015346"/>
    </source>
</evidence>
<dbReference type="STRING" id="1123069.ruthe_02175"/>
<gene>
    <name evidence="1" type="ORF">ruthe_02175</name>
</gene>
<dbReference type="HOGENOM" id="CLU_1223997_0_0_5"/>
<comment type="caution">
    <text evidence="1">The sequence shown here is derived from an EMBL/GenBank/DDBJ whole genome shotgun (WGS) entry which is preliminary data.</text>
</comment>
<dbReference type="OrthoDB" id="7855442at2"/>
<name>S9S2S6_9RHOB</name>
<sequence>MLIIDRKIVIVHLRKAGGTSFCRGLIDLLPPRRVEFYGYTREGEARSQAGARAGGLWKHAKAREILALTGLRKDRTRVYLVSLRPYPERVASFYFYCQRHHRKNSAKYPWIDGMSFSAYLRSPYVNEDTVPDFALGADGALLVDEFVPYDRLEQTYRDLCAELGFPNQSLPRLNANPDQEQDYLSCYSAEDMTVLRKRFAAEEEFLRRLRAEGRLHRAAPDPSPAT</sequence>
<proteinExistence type="predicted"/>
<dbReference type="RefSeq" id="WP_021098258.1">
    <property type="nucleotide sequence ID" value="NZ_KE557322.1"/>
</dbReference>